<accession>A0A0F9EZX0</accession>
<sequence>MCRRYLDGLPSGCVAPRIRRDARDSCFALELGIDPSSSALDDLRLARTLGYSELDARDFQFVDSCHRPARFGRAIQ</sequence>
<reference evidence="1" key="1">
    <citation type="journal article" date="2015" name="Nature">
        <title>Complex archaea that bridge the gap between prokaryotes and eukaryotes.</title>
        <authorList>
            <person name="Spang A."/>
            <person name="Saw J.H."/>
            <person name="Jorgensen S.L."/>
            <person name="Zaremba-Niedzwiedzka K."/>
            <person name="Martijn J."/>
            <person name="Lind A.E."/>
            <person name="van Eijk R."/>
            <person name="Schleper C."/>
            <person name="Guy L."/>
            <person name="Ettema T.J."/>
        </authorList>
    </citation>
    <scope>NUCLEOTIDE SEQUENCE</scope>
</reference>
<dbReference type="EMBL" id="LAZR01032560">
    <property type="protein sequence ID" value="KKL50540.1"/>
    <property type="molecule type" value="Genomic_DNA"/>
</dbReference>
<evidence type="ECO:0000313" key="1">
    <source>
        <dbReference type="EMBL" id="KKL50540.1"/>
    </source>
</evidence>
<gene>
    <name evidence="1" type="ORF">LCGC14_2304440</name>
</gene>
<comment type="caution">
    <text evidence="1">The sequence shown here is derived from an EMBL/GenBank/DDBJ whole genome shotgun (WGS) entry which is preliminary data.</text>
</comment>
<proteinExistence type="predicted"/>
<dbReference type="AlphaFoldDB" id="A0A0F9EZX0"/>
<name>A0A0F9EZX0_9ZZZZ</name>
<protein>
    <submittedName>
        <fullName evidence="1">Uncharacterized protein</fullName>
    </submittedName>
</protein>
<organism evidence="1">
    <name type="scientific">marine sediment metagenome</name>
    <dbReference type="NCBI Taxonomy" id="412755"/>
    <lineage>
        <taxon>unclassified sequences</taxon>
        <taxon>metagenomes</taxon>
        <taxon>ecological metagenomes</taxon>
    </lineage>
</organism>